<name>A0A0F2LYX2_SPOSC</name>
<dbReference type="VEuPathDB" id="FungiDB:SPSK_03764"/>
<reference evidence="1 2" key="2">
    <citation type="journal article" date="2015" name="Eukaryot. Cell">
        <title>Asexual propagation of a virulent clone complex in a human and feline outbreak of sporotrichosis.</title>
        <authorList>
            <person name="Teixeira Mde M."/>
            <person name="Rodrigues A.M."/>
            <person name="Tsui C.K."/>
            <person name="de Almeida L.G."/>
            <person name="Van Diepeningen A.D."/>
            <person name="van den Ende B.G."/>
            <person name="Fernandes G.F."/>
            <person name="Kano R."/>
            <person name="Hamelin R.C."/>
            <person name="Lopes-Bezerra L.M."/>
            <person name="Vasconcelos A.T."/>
            <person name="de Hoog S."/>
            <person name="de Camargo Z.P."/>
            <person name="Felipe M.S."/>
        </authorList>
    </citation>
    <scope>NUCLEOTIDE SEQUENCE [LARGE SCALE GENOMIC DNA]</scope>
    <source>
        <strain evidence="1 2">1099-18</strain>
    </source>
</reference>
<proteinExistence type="predicted"/>
<dbReference type="Proteomes" id="UP000033710">
    <property type="component" value="Unassembled WGS sequence"/>
</dbReference>
<protein>
    <submittedName>
        <fullName evidence="1">Uncharacterized protein</fullName>
    </submittedName>
</protein>
<reference evidence="1 2" key="1">
    <citation type="journal article" date="2014" name="BMC Genomics">
        <title>Comparative genomics of the major fungal agents of human and animal Sporotrichosis: Sporothrix schenckii and Sporothrix brasiliensis.</title>
        <authorList>
            <person name="Teixeira M.M."/>
            <person name="de Almeida L.G."/>
            <person name="Kubitschek-Barreira P."/>
            <person name="Alves F.L."/>
            <person name="Kioshima E.S."/>
            <person name="Abadio A.K."/>
            <person name="Fernandes L."/>
            <person name="Derengowski L.S."/>
            <person name="Ferreira K.S."/>
            <person name="Souza R.C."/>
            <person name="Ruiz J.C."/>
            <person name="de Andrade N.C."/>
            <person name="Paes H.C."/>
            <person name="Nicola A.M."/>
            <person name="Albuquerque P."/>
            <person name="Gerber A.L."/>
            <person name="Martins V.P."/>
            <person name="Peconick L.D."/>
            <person name="Neto A.V."/>
            <person name="Chaucanez C.B."/>
            <person name="Silva P.A."/>
            <person name="Cunha O.L."/>
            <person name="de Oliveira F.F."/>
            <person name="dos Santos T.C."/>
            <person name="Barros A.L."/>
            <person name="Soares M.A."/>
            <person name="de Oliveira L.M."/>
            <person name="Marini M.M."/>
            <person name="Villalobos-Duno H."/>
            <person name="Cunha M.M."/>
            <person name="de Hoog S."/>
            <person name="da Silveira J.F."/>
            <person name="Henrissat B."/>
            <person name="Nino-Vega G.A."/>
            <person name="Cisalpino P.S."/>
            <person name="Mora-Montes H.M."/>
            <person name="Almeida S.R."/>
            <person name="Stajich J.E."/>
            <person name="Lopes-Bezerra L.M."/>
            <person name="Vasconcelos A.T."/>
            <person name="Felipe M.S."/>
        </authorList>
    </citation>
    <scope>NUCLEOTIDE SEQUENCE [LARGE SCALE GENOMIC DNA]</scope>
    <source>
        <strain evidence="1 2">1099-18</strain>
    </source>
</reference>
<sequence length="92" mass="11056">MRPTFWTLSQSHTCSGVETRTTIFCRNPKTSQFSITKRIFVSWQNRRIYINHQRSPTPSTNRQNENLRRYVRDFDSRNFVREEEVRMLGEAG</sequence>
<evidence type="ECO:0000313" key="1">
    <source>
        <dbReference type="EMBL" id="KJR82667.1"/>
    </source>
</evidence>
<dbReference type="AlphaFoldDB" id="A0A0F2LYX2"/>
<gene>
    <name evidence="1" type="ORF">SPSK_03764</name>
</gene>
<dbReference type="RefSeq" id="XP_016585343.1">
    <property type="nucleotide sequence ID" value="XM_016730598.1"/>
</dbReference>
<comment type="caution">
    <text evidence="1">The sequence shown here is derived from an EMBL/GenBank/DDBJ whole genome shotgun (WGS) entry which is preliminary data.</text>
</comment>
<accession>A0A0F2LYX2</accession>
<dbReference type="KEGG" id="ssck:SPSK_03764"/>
<evidence type="ECO:0000313" key="2">
    <source>
        <dbReference type="Proteomes" id="UP000033710"/>
    </source>
</evidence>
<organism evidence="1 2">
    <name type="scientific">Sporothrix schenckii 1099-18</name>
    <dbReference type="NCBI Taxonomy" id="1397361"/>
    <lineage>
        <taxon>Eukaryota</taxon>
        <taxon>Fungi</taxon>
        <taxon>Dikarya</taxon>
        <taxon>Ascomycota</taxon>
        <taxon>Pezizomycotina</taxon>
        <taxon>Sordariomycetes</taxon>
        <taxon>Sordariomycetidae</taxon>
        <taxon>Ophiostomatales</taxon>
        <taxon>Ophiostomataceae</taxon>
        <taxon>Sporothrix</taxon>
    </lineage>
</organism>
<dbReference type="GeneID" id="27665875"/>
<dbReference type="EMBL" id="AXCR01000010">
    <property type="protein sequence ID" value="KJR82667.1"/>
    <property type="molecule type" value="Genomic_DNA"/>
</dbReference>